<accession>A0A9P1DHF4</accession>
<dbReference type="InterPro" id="IPR036397">
    <property type="entry name" value="RNaseH_sf"/>
</dbReference>
<reference evidence="6" key="1">
    <citation type="submission" date="2022-10" db="EMBL/GenBank/DDBJ databases">
        <authorList>
            <person name="Chen Y."/>
            <person name="Dougan E. K."/>
            <person name="Chan C."/>
            <person name="Rhodes N."/>
            <person name="Thang M."/>
        </authorList>
    </citation>
    <scope>NUCLEOTIDE SEQUENCE</scope>
</reference>
<name>A0A9P1DHF4_9DINO</name>
<evidence type="ECO:0000313" key="8">
    <source>
        <dbReference type="EMBL" id="CAL4797547.1"/>
    </source>
</evidence>
<feature type="region of interest" description="Disordered" evidence="4">
    <location>
        <begin position="414"/>
        <end position="439"/>
    </location>
</feature>
<feature type="domain" description="RanBP2-type" evidence="5">
    <location>
        <begin position="104"/>
        <end position="123"/>
    </location>
</feature>
<reference evidence="7" key="2">
    <citation type="submission" date="2024-04" db="EMBL/GenBank/DDBJ databases">
        <authorList>
            <person name="Chen Y."/>
            <person name="Shah S."/>
            <person name="Dougan E. K."/>
            <person name="Thang M."/>
            <person name="Chan C."/>
        </authorList>
    </citation>
    <scope>NUCLEOTIDE SEQUENCE [LARGE SCALE GENOMIC DNA]</scope>
</reference>
<evidence type="ECO:0000259" key="5">
    <source>
        <dbReference type="PROSITE" id="PS01358"/>
    </source>
</evidence>
<dbReference type="EMBL" id="CAMXCT010004746">
    <property type="protein sequence ID" value="CAI4010235.1"/>
    <property type="molecule type" value="Genomic_DNA"/>
</dbReference>
<feature type="compositionally biased region" description="Basic and acidic residues" evidence="4">
    <location>
        <begin position="352"/>
        <end position="361"/>
    </location>
</feature>
<gene>
    <name evidence="6" type="ORF">C1SCF055_LOCUS35519</name>
</gene>
<sequence>MFRDFFIHLAAVGVGSTVGHRQEPGLALQNEVLIGKSLTKDPAAIGACAITFDEVSALDHEILCHRVSVRFRDGATTLASHHSVDPIFHRRITAEMDRLRQTPWKCRYCKRLNKAVAIYCGQCGRHWTEALDGSYCHPLPQGAKGEDYYSHWEEETPWEQEDWHSGRWPSRSSRAYSRSQTPHGAKKSRKTKKNKKQKELTEHQAPPLPEAPWHHKGGKGYAAGPSSSAMSSAQETKSDQKLKQIIAALKKNEANLTPDLQLLVQETTMVQSQDNTRQLHSAVSKLGQAKKALQKLRASRQNLHVVWKNYIAESVTKWKGFCEQFEKQDSDLAKQLHEAIQSVKIAEAGLESTKKDAKETKDDDDMSDQGPQEISDEENPEQLDVNGASLMGGMNDMLKNLEALQQCAEAAIEAKAPKRPRLEDPGEEDGGPSAAASLHQKAGFRTELRKYSAPLLQKMSTLQLVRKTLLHITRQGRTECLGEGPVIHVNSWFLHGRVLRRNDRPRVVRLDSEWQTWRDIFIETWQDLIDPGLDISFGVVSPGPPALVFQGHAAHVILHPAMHEEPTAVVSGIFRGMQCDAIVQSAQVVPIVLVPTQIIALVPAELQCVTRTCQVYAGVLPLLHEQPRRANDFTSLVVEIFPTEEAEFDATSFMALGAITRSSTPQPAIADMRQAVRQEDDFQEEDETSPTSTESDSHDPAWQQTIVFSVQRQPAQRMLNWANQALQRYQVATLLGFERNEIQEVYHIPFPPQDIRDQRLQAVLARHVHDLPQESSHCFVLVDTEFHDRPPSWDVVNVRIALSPPEDDIVSTPPICVARMFQMGIEPEDIDNFYSVMPNIDEDLHTIPTPYAVADANSSGIGSEQGVPSDIDEETLDETVLYQQRTTLQPAPLQCHDQTDFSKIVIDCQKQNEENLDPHLGHQHGFDLPDLERALLSYWEQFARLGPGGMEHYITIQVWFNDHANYQICDAPRAVKASLRSKPIELVALLDESPPNAAVTVFSMVDFLALPSFIEVPSPITNDAVEQELSLWGHQCHCWIHDESSIAVCWPKAMRTMFAYCYIYIQADSPGTSPPIFSQSDQPRNEIQHMRFLYGAGFHRAALRQPFLPTDEHFQIVYFRQCEPILAEIPGRDRLPWPKRLPCQGDHPFFVAAKTSECRSACRLHIGITADEIADFFHSADCMLCSSLGGIDLPEHVRDAIDACEPVERIDRLLIYCDGSSIPAQRRRPPLRADEEGQGDTWAFLVLAEQYGEQGTSRVNLLGWSAQPVLFDPEAAHFTGSSKIGSETSEREALLWCALWRLAHNTAIPTTFCTDSFVAEKQGDGSHGAAHTDQSYRLLRAVFQSLTEAIGEEALSFSHVAGHSGDPWNDLVDVLAKREREKSFLLPRQTLDCRRWRDALQHLWMIFASDDSVPLFRGDHFDISAPKLPSATLPPQPPDALRHCHIQYQLSFCTANVQSLHTGPSGFSNKTQFLREQMIQHKFNFLGMQVIDSFDLCNGDNDHSAVGLQLVWSATTYSETGPKKSRSFDRSKICKEQISEELRAISIPSWDTDIEQHIAQQTAQYLSCLRKKCAQSRGAPKKAFITQEKMREQGLLQFVADQRSFDPFHDRAFRSKAGEGAHMFRKHGVISGLRWLFDGTACPACLREYHSVGRLKAHLRQQEQCRRILQNRGALSQPCPGIGSQEHAAQVRAEGGLLPPLPGVGPLPCPVPQREIVEFDTDFLADIAEILLMTCPVMDKMRLVRAAGIERCLSWTAFEQTVQHAQSTCDEVSAAAYGFGSISDLHTFCGALLCEQNWDFFVEDKLPERKTTPTLADIEEAFVSSKIDAGCQIDPCFWDRCRTMVVDDFNQCIGPDYAP</sequence>
<keyword evidence="2" id="KW-0863">Zinc-finger</keyword>
<keyword evidence="3" id="KW-0862">Zinc</keyword>
<evidence type="ECO:0000313" key="7">
    <source>
        <dbReference type="EMBL" id="CAL1163610.1"/>
    </source>
</evidence>
<dbReference type="Proteomes" id="UP001152797">
    <property type="component" value="Unassembled WGS sequence"/>
</dbReference>
<feature type="compositionally biased region" description="Basic residues" evidence="4">
    <location>
        <begin position="184"/>
        <end position="196"/>
    </location>
</feature>
<evidence type="ECO:0000256" key="3">
    <source>
        <dbReference type="ARBA" id="ARBA00022833"/>
    </source>
</evidence>
<organism evidence="6">
    <name type="scientific">Cladocopium goreaui</name>
    <dbReference type="NCBI Taxonomy" id="2562237"/>
    <lineage>
        <taxon>Eukaryota</taxon>
        <taxon>Sar</taxon>
        <taxon>Alveolata</taxon>
        <taxon>Dinophyceae</taxon>
        <taxon>Suessiales</taxon>
        <taxon>Symbiodiniaceae</taxon>
        <taxon>Cladocopium</taxon>
    </lineage>
</organism>
<feature type="region of interest" description="Disordered" evidence="4">
    <location>
        <begin position="160"/>
        <end position="236"/>
    </location>
</feature>
<dbReference type="SUPFAM" id="SSF53098">
    <property type="entry name" value="Ribonuclease H-like"/>
    <property type="match status" value="1"/>
</dbReference>
<proteinExistence type="predicted"/>
<dbReference type="GO" id="GO:0003676">
    <property type="term" value="F:nucleic acid binding"/>
    <property type="evidence" value="ECO:0007669"/>
    <property type="project" value="InterPro"/>
</dbReference>
<dbReference type="InterPro" id="IPR012337">
    <property type="entry name" value="RNaseH-like_sf"/>
</dbReference>
<feature type="compositionally biased region" description="Low complexity" evidence="4">
    <location>
        <begin position="222"/>
        <end position="233"/>
    </location>
</feature>
<evidence type="ECO:0000313" key="9">
    <source>
        <dbReference type="Proteomes" id="UP001152797"/>
    </source>
</evidence>
<feature type="region of interest" description="Disordered" evidence="4">
    <location>
        <begin position="677"/>
        <end position="701"/>
    </location>
</feature>
<dbReference type="EMBL" id="CAMXCT030004746">
    <property type="protein sequence ID" value="CAL4797547.1"/>
    <property type="molecule type" value="Genomic_DNA"/>
</dbReference>
<dbReference type="EMBL" id="CAMXCT020004746">
    <property type="protein sequence ID" value="CAL1163610.1"/>
    <property type="molecule type" value="Genomic_DNA"/>
</dbReference>
<protein>
    <submittedName>
        <fullName evidence="8">LINE-1 retrotransposable element ORF2 protein</fullName>
    </submittedName>
</protein>
<evidence type="ECO:0000256" key="4">
    <source>
        <dbReference type="SAM" id="MobiDB-lite"/>
    </source>
</evidence>
<feature type="compositionally biased region" description="Polar residues" evidence="4">
    <location>
        <begin position="170"/>
        <end position="182"/>
    </location>
</feature>
<dbReference type="PROSITE" id="PS01358">
    <property type="entry name" value="ZF_RANBP2_1"/>
    <property type="match status" value="1"/>
</dbReference>
<dbReference type="InterPro" id="IPR001876">
    <property type="entry name" value="Znf_RanBP2"/>
</dbReference>
<evidence type="ECO:0000313" key="6">
    <source>
        <dbReference type="EMBL" id="CAI4010235.1"/>
    </source>
</evidence>
<dbReference type="Gene3D" id="3.30.420.10">
    <property type="entry name" value="Ribonuclease H-like superfamily/Ribonuclease H"/>
    <property type="match status" value="1"/>
</dbReference>
<comment type="caution">
    <text evidence="6">The sequence shown here is derived from an EMBL/GenBank/DDBJ whole genome shotgun (WGS) entry which is preliminary data.</text>
</comment>
<evidence type="ECO:0000256" key="2">
    <source>
        <dbReference type="ARBA" id="ARBA00022771"/>
    </source>
</evidence>
<evidence type="ECO:0000256" key="1">
    <source>
        <dbReference type="ARBA" id="ARBA00022723"/>
    </source>
</evidence>
<keyword evidence="1" id="KW-0479">Metal-binding</keyword>
<dbReference type="GO" id="GO:0008270">
    <property type="term" value="F:zinc ion binding"/>
    <property type="evidence" value="ECO:0007669"/>
    <property type="project" value="UniProtKB-KW"/>
</dbReference>
<feature type="region of interest" description="Disordered" evidence="4">
    <location>
        <begin position="351"/>
        <end position="391"/>
    </location>
</feature>
<keyword evidence="9" id="KW-1185">Reference proteome</keyword>